<organism evidence="2 3">
    <name type="scientific">Marinobacterium iners DSM 11526</name>
    <dbReference type="NCBI Taxonomy" id="1122198"/>
    <lineage>
        <taxon>Bacteria</taxon>
        <taxon>Pseudomonadati</taxon>
        <taxon>Pseudomonadota</taxon>
        <taxon>Gammaproteobacteria</taxon>
        <taxon>Oceanospirillales</taxon>
        <taxon>Oceanospirillaceae</taxon>
        <taxon>Marinobacterium</taxon>
    </lineage>
</organism>
<dbReference type="Pfam" id="PF03993">
    <property type="entry name" value="DUF349"/>
    <property type="match status" value="3"/>
</dbReference>
<proteinExistence type="predicted"/>
<feature type="coiled-coil region" evidence="1">
    <location>
        <begin position="383"/>
        <end position="428"/>
    </location>
</feature>
<dbReference type="Proteomes" id="UP000242469">
    <property type="component" value="Unassembled WGS sequence"/>
</dbReference>
<feature type="coiled-coil region" evidence="1">
    <location>
        <begin position="246"/>
        <end position="274"/>
    </location>
</feature>
<dbReference type="EMBL" id="FNRJ01000011">
    <property type="protein sequence ID" value="SEA95999.1"/>
    <property type="molecule type" value="Genomic_DNA"/>
</dbReference>
<dbReference type="RefSeq" id="WP_091827054.1">
    <property type="nucleotide sequence ID" value="NZ_FNRJ01000011.1"/>
</dbReference>
<evidence type="ECO:0000313" key="3">
    <source>
        <dbReference type="Proteomes" id="UP000242469"/>
    </source>
</evidence>
<dbReference type="SUPFAM" id="SSF48371">
    <property type="entry name" value="ARM repeat"/>
    <property type="match status" value="1"/>
</dbReference>
<name>A0A1H4FF63_9GAMM</name>
<evidence type="ECO:0008006" key="4">
    <source>
        <dbReference type="Google" id="ProtNLM"/>
    </source>
</evidence>
<dbReference type="AlphaFoldDB" id="A0A1H4FF63"/>
<dbReference type="InterPro" id="IPR016024">
    <property type="entry name" value="ARM-type_fold"/>
</dbReference>
<keyword evidence="3" id="KW-1185">Reference proteome</keyword>
<dbReference type="OrthoDB" id="5523335at2"/>
<dbReference type="STRING" id="1122198.SAMN02745729_11118"/>
<sequence length="867" mass="99224">MFANLFKPRWRHSDPEVRLSAVSKLCPDQPDQARILCQLALHDDNRQVRIVAVGRLSDTDSLLDVLSHSSDPEVREQAGLRVSECLNGEGSDSLSELLRRLDDADTRTQIIINVSSEQLQQSALNCIDDEAVLMQVALHARLATMRREAAERVERADLLENLQRQSRGRDKTVHRISRDKLNRLREQARLETEHANRRTQLLQQLEQLAVGADLQFLHARSQALSQEWQQLPAADNDSNRLFTQWIEQIQARLEAAAEAERQEQEQLKQQELDRHASHELLAELEALVAGDVIEAEALQSLQHQWDELNSRYEPASEQRQQWQSLSQNAEHCMAASERLQQQSPHIESLLQQQDGSPEQTLRRAQRLLRSVEWPDSRPLPTLLQSLKELITQLQQTVKQINAQSSRQEDELLQQLRLLEQQLDQGEISTAESTHKSLARHVEQHSGLPESLDSRYRQLTARLAELKDWQGFAANGKKEKLCQQMESLVGAEQPPQTLADQIRALQQEWKEIDHTDPVHSQKLWKRFHDAGEKAYAPCQAWFSAQRQKREHNLKQRREICNQLDSFIHGMDWSQADWHAVEAIGRTAREEWRTFSPVDRAPGKPVQQQFNSLLRDLDGRIRAHRQACAELKESIIARAAELASAEDIEAAASEAKQLQQQWKAAGATFRSRERGLWQAFREQCDLIFSRLKQARKAQTAKKPSPAREILLSGTPLQALQRLAQLAEQAEEELAETARSETLSTLLTEAVTGPSPGQLWRERIGQRLEAIRLISAGNRSIDQQLALSEAQARELCIRLEIMLGQPTPEEDEVLRMEYQMERLGQALAEQDDEPSEAALQSLELEWLTLPFAWQFVDLRKRFSDILTHAS</sequence>
<dbReference type="InterPro" id="IPR007139">
    <property type="entry name" value="DUF349"/>
</dbReference>
<gene>
    <name evidence="2" type="ORF">SAMN02745729_11118</name>
</gene>
<accession>A0A1H4FF63</accession>
<evidence type="ECO:0000313" key="2">
    <source>
        <dbReference type="EMBL" id="SEA95999.1"/>
    </source>
</evidence>
<reference evidence="3" key="1">
    <citation type="submission" date="2016-10" db="EMBL/GenBank/DDBJ databases">
        <authorList>
            <person name="Varghese N."/>
            <person name="Submissions S."/>
        </authorList>
    </citation>
    <scope>NUCLEOTIDE SEQUENCE [LARGE SCALE GENOMIC DNA]</scope>
    <source>
        <strain evidence="3">DSM 11526</strain>
    </source>
</reference>
<evidence type="ECO:0000256" key="1">
    <source>
        <dbReference type="SAM" id="Coils"/>
    </source>
</evidence>
<protein>
    <recommendedName>
        <fullName evidence="4">DUF349 domain-containing protein</fullName>
    </recommendedName>
</protein>
<keyword evidence="1" id="KW-0175">Coiled coil</keyword>